<evidence type="ECO:0000256" key="5">
    <source>
        <dbReference type="ARBA" id="ARBA00023212"/>
    </source>
</evidence>
<evidence type="ECO:0000259" key="8">
    <source>
        <dbReference type="Pfam" id="PF05010"/>
    </source>
</evidence>
<evidence type="ECO:0000313" key="10">
    <source>
        <dbReference type="Proteomes" id="UP001151516"/>
    </source>
</evidence>
<evidence type="ECO:0000256" key="7">
    <source>
        <dbReference type="SAM" id="MobiDB-lite"/>
    </source>
</evidence>
<evidence type="ECO:0000256" key="3">
    <source>
        <dbReference type="ARBA" id="ARBA00022490"/>
    </source>
</evidence>
<keyword evidence="4 6" id="KW-0175">Coiled coil</keyword>
<accession>A0A9W8GIA7</accession>
<comment type="similarity">
    <text evidence="2">Belongs to the TACC family.</text>
</comment>
<sequence>MHEGIDKLKDYLRTESAINTSTAALGMSSEPSTPKRSSACRAAHPGTFSTGQLDRRSERLAGSSDSVHSWYHSSATLLGERFFAGMGREPSPATLIASPPLSRQPSGEHGNRGESALGRSGSEDSLCLATQLPPVQLGKARRFGPDEVMAAAAAGMDASAIIALYADDIDLGIGIGNSNHAANVRSAGGRRTPDSACSGSSEDSCSNSSKTIADMGGSYMDDAHVAQLLGYLPADDIELDAITQLAGANDLDAASIPLPETPTTRSYEHSGPAPERHANPTKPTVFTAAEMEEVRREYRDKASLQNEVREKLVQTLRDEFSESAKSQQLKATQTLHSLRQEHRHQMAAQEKEFQRRMAAEQQRHAHGIEQQALAVKAELEGLRGGFASMQAERDDVQAMLEEYVATSTRLIEQKDEESSGLSRELGRLTLDRHRMQEQLSESGMLADALTAERNESRERAEALAAENAKLEKLAARARADVLVAEERSAKIKAHAEEMLSKANAEISRLMDAAALAQKDVVAARTRATKADTRSKSLQIQLDSTKRQNEELLSLCERLEGSIR</sequence>
<dbReference type="OrthoDB" id="10255048at2759"/>
<dbReference type="EMBL" id="JANBTX010000119">
    <property type="protein sequence ID" value="KAJ2686166.1"/>
    <property type="molecule type" value="Genomic_DNA"/>
</dbReference>
<feature type="compositionally biased region" description="Polar residues" evidence="7">
    <location>
        <begin position="24"/>
        <end position="36"/>
    </location>
</feature>
<feature type="domain" description="Transforming acidic coiled-coil-containing protein C-terminal" evidence="8">
    <location>
        <begin position="367"/>
        <end position="558"/>
    </location>
</feature>
<gene>
    <name evidence="9" type="ORF">IWW39_003816</name>
</gene>
<feature type="region of interest" description="Disordered" evidence="7">
    <location>
        <begin position="254"/>
        <end position="281"/>
    </location>
</feature>
<proteinExistence type="inferred from homology"/>
<feature type="region of interest" description="Disordered" evidence="7">
    <location>
        <begin position="24"/>
        <end position="51"/>
    </location>
</feature>
<reference evidence="9" key="1">
    <citation type="submission" date="2022-07" db="EMBL/GenBank/DDBJ databases">
        <title>Phylogenomic reconstructions and comparative analyses of Kickxellomycotina fungi.</title>
        <authorList>
            <person name="Reynolds N.K."/>
            <person name="Stajich J.E."/>
            <person name="Barry K."/>
            <person name="Grigoriev I.V."/>
            <person name="Crous P."/>
            <person name="Smith M.E."/>
        </authorList>
    </citation>
    <scope>NUCLEOTIDE SEQUENCE</scope>
    <source>
        <strain evidence="9">CBS 109367</strain>
    </source>
</reference>
<keyword evidence="3" id="KW-0963">Cytoplasm</keyword>
<feature type="coiled-coil region" evidence="6">
    <location>
        <begin position="446"/>
        <end position="561"/>
    </location>
</feature>
<keyword evidence="10" id="KW-1185">Reference proteome</keyword>
<evidence type="ECO:0000256" key="1">
    <source>
        <dbReference type="ARBA" id="ARBA00004245"/>
    </source>
</evidence>
<feature type="compositionally biased region" description="Low complexity" evidence="7">
    <location>
        <begin position="195"/>
        <end position="209"/>
    </location>
</feature>
<comment type="caution">
    <text evidence="9">The sequence shown here is derived from an EMBL/GenBank/DDBJ whole genome shotgun (WGS) entry which is preliminary data.</text>
</comment>
<organism evidence="9 10">
    <name type="scientific">Coemansia spiralis</name>
    <dbReference type="NCBI Taxonomy" id="417178"/>
    <lineage>
        <taxon>Eukaryota</taxon>
        <taxon>Fungi</taxon>
        <taxon>Fungi incertae sedis</taxon>
        <taxon>Zoopagomycota</taxon>
        <taxon>Kickxellomycotina</taxon>
        <taxon>Kickxellomycetes</taxon>
        <taxon>Kickxellales</taxon>
        <taxon>Kickxellaceae</taxon>
        <taxon>Coemansia</taxon>
    </lineage>
</organism>
<feature type="region of interest" description="Disordered" evidence="7">
    <location>
        <begin position="185"/>
        <end position="209"/>
    </location>
</feature>
<dbReference type="InterPro" id="IPR007707">
    <property type="entry name" value="TACC_C"/>
</dbReference>
<comment type="subcellular location">
    <subcellularLocation>
        <location evidence="1">Cytoplasm</location>
        <location evidence="1">Cytoskeleton</location>
    </subcellularLocation>
</comment>
<evidence type="ECO:0000256" key="6">
    <source>
        <dbReference type="SAM" id="Coils"/>
    </source>
</evidence>
<protein>
    <recommendedName>
        <fullName evidence="8">Transforming acidic coiled-coil-containing protein C-terminal domain-containing protein</fullName>
    </recommendedName>
</protein>
<dbReference type="GO" id="GO:0005856">
    <property type="term" value="C:cytoskeleton"/>
    <property type="evidence" value="ECO:0007669"/>
    <property type="project" value="UniProtKB-SubCell"/>
</dbReference>
<feature type="region of interest" description="Disordered" evidence="7">
    <location>
        <begin position="90"/>
        <end position="123"/>
    </location>
</feature>
<keyword evidence="5" id="KW-0206">Cytoskeleton</keyword>
<evidence type="ECO:0000313" key="9">
    <source>
        <dbReference type="EMBL" id="KAJ2686166.1"/>
    </source>
</evidence>
<dbReference type="Proteomes" id="UP001151516">
    <property type="component" value="Unassembled WGS sequence"/>
</dbReference>
<dbReference type="Pfam" id="PF05010">
    <property type="entry name" value="TACC_C"/>
    <property type="match status" value="1"/>
</dbReference>
<dbReference type="AlphaFoldDB" id="A0A9W8GIA7"/>
<name>A0A9W8GIA7_9FUNG</name>
<evidence type="ECO:0000256" key="2">
    <source>
        <dbReference type="ARBA" id="ARBA00009423"/>
    </source>
</evidence>
<evidence type="ECO:0000256" key="4">
    <source>
        <dbReference type="ARBA" id="ARBA00023054"/>
    </source>
</evidence>